<proteinExistence type="predicted"/>
<sequence>MRFRAFKQVLVKIAQIKMPALSVSDCAGIFRFCVRIFRNTENLAEIEGFLPKCRQADHESAKISNKGDQRL</sequence>
<dbReference type="EMBL" id="BK032551">
    <property type="protein sequence ID" value="DAF47156.1"/>
    <property type="molecule type" value="Genomic_DNA"/>
</dbReference>
<accession>A0A8S5S802</accession>
<organism evidence="1">
    <name type="scientific">Caudovirales sp. ctTVN2</name>
    <dbReference type="NCBI Taxonomy" id="2827634"/>
    <lineage>
        <taxon>Viruses</taxon>
        <taxon>Duplodnaviria</taxon>
        <taxon>Heunggongvirae</taxon>
        <taxon>Uroviricota</taxon>
        <taxon>Caudoviricetes</taxon>
    </lineage>
</organism>
<evidence type="ECO:0000313" key="1">
    <source>
        <dbReference type="EMBL" id="DAF47156.1"/>
    </source>
</evidence>
<name>A0A8S5S802_9CAUD</name>
<reference evidence="1" key="1">
    <citation type="journal article" date="2021" name="Proc. Natl. Acad. Sci. U.S.A.">
        <title>A Catalog of Tens of Thousands of Viruses from Human Metagenomes Reveals Hidden Associations with Chronic Diseases.</title>
        <authorList>
            <person name="Tisza M.J."/>
            <person name="Buck C.B."/>
        </authorList>
    </citation>
    <scope>NUCLEOTIDE SEQUENCE</scope>
    <source>
        <strain evidence="1">CtTVN2</strain>
    </source>
</reference>
<protein>
    <submittedName>
        <fullName evidence="1">Uncharacterized protein</fullName>
    </submittedName>
</protein>